<evidence type="ECO:0000313" key="2">
    <source>
        <dbReference type="EMBL" id="ASJ71251.1"/>
    </source>
</evidence>
<sequence length="259" mass="29565">MKQLFLIRYTFIVAQQIRDQSAELDYELLVSSRARRVSLKIEPGRGLMVTIPKRFARRDVPAVVESHRAWIEKTLDSMQLSVPERFRQWPPESLVLPAIGQVLELSFHASGEHSRLAERSVSGNIGKQIFVPLVAASSDQKKVLAELAVVLKGLARHYLPVRLAMLAEEHGLVFQRTQIRGQRTRWGSCSTTGTISLNYKLLFLSPELVDYVLLHELAHTLHMNHSPDFWRQLQSMHPDARQLDARLKQAGQEVPPWLI</sequence>
<dbReference type="PANTHER" id="PTHR30399">
    <property type="entry name" value="UNCHARACTERIZED PROTEIN YGJP"/>
    <property type="match status" value="1"/>
</dbReference>
<accession>A0A2Z2NMR0</accession>
<dbReference type="EMBL" id="CP018632">
    <property type="protein sequence ID" value="ASJ71251.1"/>
    <property type="molecule type" value="Genomic_DNA"/>
</dbReference>
<reference evidence="2 3" key="1">
    <citation type="submission" date="2016-12" db="EMBL/GenBank/DDBJ databases">
        <authorList>
            <person name="Song W.-J."/>
            <person name="Kurnit D.M."/>
        </authorList>
    </citation>
    <scope>NUCLEOTIDE SEQUENCE [LARGE SCALE GENOMIC DNA]</scope>
    <source>
        <strain evidence="2 3">IMCC3135</strain>
    </source>
</reference>
<organism evidence="2 3">
    <name type="scientific">Granulosicoccus antarcticus IMCC3135</name>
    <dbReference type="NCBI Taxonomy" id="1192854"/>
    <lineage>
        <taxon>Bacteria</taxon>
        <taxon>Pseudomonadati</taxon>
        <taxon>Pseudomonadota</taxon>
        <taxon>Gammaproteobacteria</taxon>
        <taxon>Chromatiales</taxon>
        <taxon>Granulosicoccaceae</taxon>
        <taxon>Granulosicoccus</taxon>
    </lineage>
</organism>
<dbReference type="Gene3D" id="3.30.2010.10">
    <property type="entry name" value="Metalloproteases ('zincins'), catalytic domain"/>
    <property type="match status" value="1"/>
</dbReference>
<dbReference type="CDD" id="cd07344">
    <property type="entry name" value="M48_yhfN_like"/>
    <property type="match status" value="1"/>
</dbReference>
<dbReference type="KEGG" id="gai:IMCC3135_05695"/>
<name>A0A2Z2NMR0_9GAMM</name>
<proteinExistence type="predicted"/>
<evidence type="ECO:0000313" key="3">
    <source>
        <dbReference type="Proteomes" id="UP000250079"/>
    </source>
</evidence>
<gene>
    <name evidence="2" type="ORF">IMCC3135_05695</name>
</gene>
<dbReference type="Pfam" id="PF01863">
    <property type="entry name" value="YgjP-like"/>
    <property type="match status" value="1"/>
</dbReference>
<dbReference type="Proteomes" id="UP000250079">
    <property type="component" value="Chromosome"/>
</dbReference>
<dbReference type="PANTHER" id="PTHR30399:SF1">
    <property type="entry name" value="UTP PYROPHOSPHATASE"/>
    <property type="match status" value="1"/>
</dbReference>
<keyword evidence="3" id="KW-1185">Reference proteome</keyword>
<dbReference type="InterPro" id="IPR002725">
    <property type="entry name" value="YgjP-like_metallopeptidase"/>
</dbReference>
<feature type="domain" description="YgjP-like metallopeptidase" evidence="1">
    <location>
        <begin position="35"/>
        <end position="249"/>
    </location>
</feature>
<evidence type="ECO:0000259" key="1">
    <source>
        <dbReference type="Pfam" id="PF01863"/>
    </source>
</evidence>
<dbReference type="InterPro" id="IPR053136">
    <property type="entry name" value="UTP_pyrophosphatase-like"/>
</dbReference>
<dbReference type="AlphaFoldDB" id="A0A2Z2NMR0"/>
<protein>
    <recommendedName>
        <fullName evidence="1">YgjP-like metallopeptidase domain-containing protein</fullName>
    </recommendedName>
</protein>